<evidence type="ECO:0000313" key="4">
    <source>
        <dbReference type="Proteomes" id="UP001497392"/>
    </source>
</evidence>
<proteinExistence type="predicted"/>
<dbReference type="EMBL" id="CAXHTA020000005">
    <property type="protein sequence ID" value="CAL5221881.1"/>
    <property type="molecule type" value="Genomic_DNA"/>
</dbReference>
<sequence length="596" mass="64470">MGQPRRTHSTLLALLYALYLVSAHAQSDRFGSPEYPGGSGAGPVESTGTAAGETDDNEIQAMGEFDLGEEQAGEGGEGFMDLGAAIGNKAPPVSSVGSASVVSGFNFTKAAEMRAAAAARMEGNSTGAQPGAASTRLPGNTPIQPGVTDLARNAAIVNANVASNLAALGMAADVPGVRADELTDDSLKDQRSVTEASVLPGGGQDPRVELGASANTSLVAPTNFKGAANFAKHQARHYKALPGTISEECTARLTRLVSNGLAGQAYVAGSLRELLGNVTILMLQKGERQMNDALASILSGSAPQWIDWHLNHMTNNYEECKKSATLVALKACLQANKKQLRHNEIMWFDEAFLAALQQRLGDVRSMFGFGSGRGDFERWFYEQGVAYTFGIEPGYLGNIGFYAPGWEYREGPVQLTGLLMNDSGIQELEDFRCYMTGNAHYQVDLVQSFETFEEIPREEHCDLINVLAGMASRWIAVTMGQLGQGGGHHVANRHKEDFLSEWTTRGLVYRGDLTASIKEDCYMCQLHYLRYNLLIFEVDPSRVVPVDCEAESAAEWAPYENFVEQLVYLPNGTASPSKLHEKQYHDWDYVLGLKSG</sequence>
<comment type="caution">
    <text evidence="3">The sequence shown here is derived from an EMBL/GenBank/DDBJ whole genome shotgun (WGS) entry which is preliminary data.</text>
</comment>
<accession>A0ABP1FPN8</accession>
<evidence type="ECO:0000313" key="3">
    <source>
        <dbReference type="EMBL" id="CAL5221881.1"/>
    </source>
</evidence>
<dbReference type="Proteomes" id="UP001497392">
    <property type="component" value="Unassembled WGS sequence"/>
</dbReference>
<keyword evidence="4" id="KW-1185">Reference proteome</keyword>
<reference evidence="3 4" key="1">
    <citation type="submission" date="2024-06" db="EMBL/GenBank/DDBJ databases">
        <authorList>
            <person name="Kraege A."/>
            <person name="Thomma B."/>
        </authorList>
    </citation>
    <scope>NUCLEOTIDE SEQUENCE [LARGE SCALE GENOMIC DNA]</scope>
</reference>
<feature type="signal peptide" evidence="2">
    <location>
        <begin position="1"/>
        <end position="25"/>
    </location>
</feature>
<protein>
    <submittedName>
        <fullName evidence="3">G4144 protein</fullName>
    </submittedName>
</protein>
<feature type="region of interest" description="Disordered" evidence="1">
    <location>
        <begin position="31"/>
        <end position="52"/>
    </location>
</feature>
<organism evidence="3 4">
    <name type="scientific">Coccomyxa viridis</name>
    <dbReference type="NCBI Taxonomy" id="1274662"/>
    <lineage>
        <taxon>Eukaryota</taxon>
        <taxon>Viridiplantae</taxon>
        <taxon>Chlorophyta</taxon>
        <taxon>core chlorophytes</taxon>
        <taxon>Trebouxiophyceae</taxon>
        <taxon>Trebouxiophyceae incertae sedis</taxon>
        <taxon>Coccomyxaceae</taxon>
        <taxon>Coccomyxa</taxon>
    </lineage>
</organism>
<name>A0ABP1FPN8_9CHLO</name>
<feature type="chain" id="PRO_5045902121" evidence="2">
    <location>
        <begin position="26"/>
        <end position="596"/>
    </location>
</feature>
<keyword evidence="2" id="KW-0732">Signal</keyword>
<evidence type="ECO:0000256" key="2">
    <source>
        <dbReference type="SAM" id="SignalP"/>
    </source>
</evidence>
<evidence type="ECO:0000256" key="1">
    <source>
        <dbReference type="SAM" id="MobiDB-lite"/>
    </source>
</evidence>
<gene>
    <name evidence="3" type="primary">g4144</name>
    <name evidence="3" type="ORF">VP750_LOCUS3540</name>
</gene>